<feature type="repeat" description="CHCR" evidence="1">
    <location>
        <begin position="1"/>
        <end position="130"/>
    </location>
</feature>
<dbReference type="EMBL" id="CAJVPV010041539">
    <property type="protein sequence ID" value="CAG8762321.1"/>
    <property type="molecule type" value="Genomic_DNA"/>
</dbReference>
<dbReference type="GO" id="GO:0006898">
    <property type="term" value="P:receptor-mediated endocytosis"/>
    <property type="evidence" value="ECO:0007669"/>
    <property type="project" value="TreeGrafter"/>
</dbReference>
<protein>
    <submittedName>
        <fullName evidence="2">8958_t:CDS:1</fullName>
    </submittedName>
</protein>
<dbReference type="AlphaFoldDB" id="A0A9N9J4I9"/>
<dbReference type="InterPro" id="IPR016024">
    <property type="entry name" value="ARM-type_fold"/>
</dbReference>
<dbReference type="SMART" id="SM00299">
    <property type="entry name" value="CLH"/>
    <property type="match status" value="2"/>
</dbReference>
<organism evidence="2 3">
    <name type="scientific">Acaulospora morrowiae</name>
    <dbReference type="NCBI Taxonomy" id="94023"/>
    <lineage>
        <taxon>Eukaryota</taxon>
        <taxon>Fungi</taxon>
        <taxon>Fungi incertae sedis</taxon>
        <taxon>Mucoromycota</taxon>
        <taxon>Glomeromycotina</taxon>
        <taxon>Glomeromycetes</taxon>
        <taxon>Diversisporales</taxon>
        <taxon>Acaulosporaceae</taxon>
        <taxon>Acaulospora</taxon>
    </lineage>
</organism>
<dbReference type="SUPFAM" id="SSF48371">
    <property type="entry name" value="ARM repeat"/>
    <property type="match status" value="1"/>
</dbReference>
<accession>A0A9N9J4I9</accession>
<dbReference type="GO" id="GO:0006886">
    <property type="term" value="P:intracellular protein transport"/>
    <property type="evidence" value="ECO:0007669"/>
    <property type="project" value="UniProtKB-UniRule"/>
</dbReference>
<sequence length="302" mass="34953">MSQNSIQQATSFLLDALKENKPEQANLQTRLLEMNLMHAPQVADAIFSNKIFTHYDRPFIASLCEKAGLLQRALEHYTEPADIKRCIIHTQILDTDFVINYFGNLSVDHSIECLNEMLKFNIRQNLQVVVKIATKYSEQLQPLNLIQLFESYKTYEGLYYYLGSIVNLSTDPDVHFKYIQAAVKIGQIKEVERICRESQFYDPEKVKNFLKEVKLSDQLPLIIVCDRFDFVHDLVLYLYQQNLTKYIEVYVQKVNPARTPVVIGGLLDVDCDETIIRSLLMSVTGPVPIDQLVQEVEKRNRL</sequence>
<evidence type="ECO:0000313" key="3">
    <source>
        <dbReference type="Proteomes" id="UP000789342"/>
    </source>
</evidence>
<dbReference type="GO" id="GO:0005829">
    <property type="term" value="C:cytosol"/>
    <property type="evidence" value="ECO:0007669"/>
    <property type="project" value="GOC"/>
</dbReference>
<dbReference type="InterPro" id="IPR000547">
    <property type="entry name" value="Clathrin_H-chain/VPS_repeat"/>
</dbReference>
<reference evidence="2" key="1">
    <citation type="submission" date="2021-06" db="EMBL/GenBank/DDBJ databases">
        <authorList>
            <person name="Kallberg Y."/>
            <person name="Tangrot J."/>
            <person name="Rosling A."/>
        </authorList>
    </citation>
    <scope>NUCLEOTIDE SEQUENCE</scope>
    <source>
        <strain evidence="2">CL551</strain>
    </source>
</reference>
<dbReference type="InterPro" id="IPR011990">
    <property type="entry name" value="TPR-like_helical_dom_sf"/>
</dbReference>
<proteinExistence type="predicted"/>
<evidence type="ECO:0000313" key="2">
    <source>
        <dbReference type="EMBL" id="CAG8762321.1"/>
    </source>
</evidence>
<name>A0A9N9J4I9_9GLOM</name>
<dbReference type="GO" id="GO:0030479">
    <property type="term" value="C:actin cortical patch"/>
    <property type="evidence" value="ECO:0007669"/>
    <property type="project" value="TreeGrafter"/>
</dbReference>
<comment type="caution">
    <text evidence="2">The sequence shown here is derived from an EMBL/GenBank/DDBJ whole genome shotgun (WGS) entry which is preliminary data.</text>
</comment>
<feature type="non-terminal residue" evidence="2">
    <location>
        <position position="1"/>
    </location>
</feature>
<dbReference type="InterPro" id="IPR055358">
    <property type="entry name" value="CHCR"/>
</dbReference>
<feature type="non-terminal residue" evidence="2">
    <location>
        <position position="302"/>
    </location>
</feature>
<keyword evidence="3" id="KW-1185">Reference proteome</keyword>
<dbReference type="PANTHER" id="PTHR10292">
    <property type="entry name" value="CLATHRIN HEAVY CHAIN RELATED"/>
    <property type="match status" value="1"/>
</dbReference>
<dbReference type="Gene3D" id="1.25.40.10">
    <property type="entry name" value="Tetratricopeptide repeat domain"/>
    <property type="match status" value="1"/>
</dbReference>
<dbReference type="GO" id="GO:0006895">
    <property type="term" value="P:Golgi to endosome transport"/>
    <property type="evidence" value="ECO:0007669"/>
    <property type="project" value="TreeGrafter"/>
</dbReference>
<dbReference type="Proteomes" id="UP000789342">
    <property type="component" value="Unassembled WGS sequence"/>
</dbReference>
<feature type="repeat" description="CHCR" evidence="1">
    <location>
        <begin position="133"/>
        <end position="275"/>
    </location>
</feature>
<dbReference type="Pfam" id="PF00637">
    <property type="entry name" value="Clathrin"/>
    <property type="match status" value="2"/>
</dbReference>
<gene>
    <name evidence="2" type="ORF">AMORRO_LOCUS16016</name>
</gene>
<dbReference type="PANTHER" id="PTHR10292:SF1">
    <property type="entry name" value="CLATHRIN HEAVY CHAIN"/>
    <property type="match status" value="1"/>
</dbReference>
<dbReference type="OrthoDB" id="2113814at2759"/>
<evidence type="ECO:0000256" key="1">
    <source>
        <dbReference type="PROSITE-ProRule" id="PRU01006"/>
    </source>
</evidence>
<dbReference type="GO" id="GO:0032051">
    <property type="term" value="F:clathrin light chain binding"/>
    <property type="evidence" value="ECO:0007669"/>
    <property type="project" value="TreeGrafter"/>
</dbReference>
<dbReference type="GO" id="GO:0071439">
    <property type="term" value="C:clathrin complex"/>
    <property type="evidence" value="ECO:0007669"/>
    <property type="project" value="TreeGrafter"/>
</dbReference>
<dbReference type="PROSITE" id="PS50236">
    <property type="entry name" value="CHCR"/>
    <property type="match status" value="2"/>
</dbReference>